<keyword evidence="1" id="KW-0472">Membrane</keyword>
<proteinExistence type="predicted"/>
<protein>
    <recommendedName>
        <fullName evidence="4">DUF4345 domain-containing protein</fullName>
    </recommendedName>
</protein>
<dbReference type="EMBL" id="JAOTJD010000030">
    <property type="protein sequence ID" value="MFD3265288.1"/>
    <property type="molecule type" value="Genomic_DNA"/>
</dbReference>
<reference evidence="2 3" key="1">
    <citation type="submission" date="2022-09" db="EMBL/GenBank/DDBJ databases">
        <title>New species of Phenylobacterium.</title>
        <authorList>
            <person name="Mieszkin S."/>
        </authorList>
    </citation>
    <scope>NUCLEOTIDE SEQUENCE [LARGE SCALE GENOMIC DNA]</scope>
    <source>
        <strain evidence="2 3">HK31-G</strain>
    </source>
</reference>
<accession>A0ABW6CWL0</accession>
<organism evidence="2 3">
    <name type="scientific">Phenylobacterium ferrooxidans</name>
    <dbReference type="NCBI Taxonomy" id="2982689"/>
    <lineage>
        <taxon>Bacteria</taxon>
        <taxon>Pseudomonadati</taxon>
        <taxon>Pseudomonadota</taxon>
        <taxon>Alphaproteobacteria</taxon>
        <taxon>Caulobacterales</taxon>
        <taxon>Caulobacteraceae</taxon>
        <taxon>Phenylobacterium</taxon>
    </lineage>
</organism>
<keyword evidence="1" id="KW-1133">Transmembrane helix</keyword>
<feature type="transmembrane region" description="Helical" evidence="1">
    <location>
        <begin position="47"/>
        <end position="67"/>
    </location>
</feature>
<sequence>MLRLLPRLLIGALGVLALLGALRLWIDPTLPAATLGLSPIGGLGLATMRADVGGFFGGMGAFALAAALRNDRRLVTVPLALVSLALTGRLITAGMEGLAPDMVMPIVVEAVLAALFAIGRRTLGTR</sequence>
<gene>
    <name evidence="2" type="ORF">OCL97_15120</name>
</gene>
<evidence type="ECO:0000313" key="2">
    <source>
        <dbReference type="EMBL" id="MFD3265288.1"/>
    </source>
</evidence>
<feature type="transmembrane region" description="Helical" evidence="1">
    <location>
        <begin position="98"/>
        <end position="118"/>
    </location>
</feature>
<evidence type="ECO:0000313" key="3">
    <source>
        <dbReference type="Proteomes" id="UP001598130"/>
    </source>
</evidence>
<dbReference type="RefSeq" id="WP_377370742.1">
    <property type="nucleotide sequence ID" value="NZ_JAOTJD010000030.1"/>
</dbReference>
<name>A0ABW6CWL0_9CAUL</name>
<comment type="caution">
    <text evidence="2">The sequence shown here is derived from an EMBL/GenBank/DDBJ whole genome shotgun (WGS) entry which is preliminary data.</text>
</comment>
<evidence type="ECO:0008006" key="4">
    <source>
        <dbReference type="Google" id="ProtNLM"/>
    </source>
</evidence>
<dbReference type="Proteomes" id="UP001598130">
    <property type="component" value="Unassembled WGS sequence"/>
</dbReference>
<keyword evidence="1" id="KW-0812">Transmembrane</keyword>
<keyword evidence="3" id="KW-1185">Reference proteome</keyword>
<evidence type="ECO:0000256" key="1">
    <source>
        <dbReference type="SAM" id="Phobius"/>
    </source>
</evidence>
<feature type="transmembrane region" description="Helical" evidence="1">
    <location>
        <begin position="74"/>
        <end position="92"/>
    </location>
</feature>